<evidence type="ECO:0000256" key="1">
    <source>
        <dbReference type="SAM" id="Phobius"/>
    </source>
</evidence>
<keyword evidence="1" id="KW-0472">Membrane</keyword>
<sequence>MSDAGCGALLRVGKVAGYTDTGLIVDVSLSGACQRCAEGRGCGMGLLARRQQQRIIVFASAPRPSLPAAYPLNSDVTIALPKRQLNYLTLLIYVIPLLLALLVAGAASLLDAREWLSVALFFSALMCSVLALKYLLRERMERFRPRLVS</sequence>
<keyword evidence="1" id="KW-0812">Transmembrane</keyword>
<reference evidence="2 3" key="1">
    <citation type="submission" date="2019-09" db="EMBL/GenBank/DDBJ databases">
        <title>The Halomonas whole genome shotgun (WGS).</title>
        <authorList>
            <person name="Xie Z."/>
        </authorList>
    </citation>
    <scope>NUCLEOTIDE SEQUENCE [LARGE SCALE GENOMIC DNA]</scope>
    <source>
        <strain evidence="2 3">NBT06E8</strain>
    </source>
</reference>
<feature type="transmembrane region" description="Helical" evidence="1">
    <location>
        <begin position="115"/>
        <end position="136"/>
    </location>
</feature>
<keyword evidence="3" id="KW-1185">Reference proteome</keyword>
<keyword evidence="1" id="KW-1133">Transmembrane helix</keyword>
<protein>
    <submittedName>
        <fullName evidence="2">Fis family transcriptional regulator</fullName>
    </submittedName>
</protein>
<gene>
    <name evidence="2" type="ORF">F1978_13345</name>
</gene>
<evidence type="ECO:0000313" key="2">
    <source>
        <dbReference type="EMBL" id="KAE8437706.1"/>
    </source>
</evidence>
<name>A0ABQ6X6T4_9GAMM</name>
<accession>A0ABQ6X6T4</accession>
<proteinExistence type="predicted"/>
<organism evidence="2 3">
    <name type="scientific">Vreelandella piezotolerans</name>
    <dbReference type="NCBI Taxonomy" id="2609667"/>
    <lineage>
        <taxon>Bacteria</taxon>
        <taxon>Pseudomonadati</taxon>
        <taxon>Pseudomonadota</taxon>
        <taxon>Gammaproteobacteria</taxon>
        <taxon>Oceanospirillales</taxon>
        <taxon>Halomonadaceae</taxon>
        <taxon>Vreelandella</taxon>
    </lineage>
</organism>
<dbReference type="Pfam" id="PF04246">
    <property type="entry name" value="RseC_MucC"/>
    <property type="match status" value="1"/>
</dbReference>
<dbReference type="EMBL" id="VWRT01000015">
    <property type="protein sequence ID" value="KAE8437706.1"/>
    <property type="molecule type" value="Genomic_DNA"/>
</dbReference>
<evidence type="ECO:0000313" key="3">
    <source>
        <dbReference type="Proteomes" id="UP000466130"/>
    </source>
</evidence>
<feature type="transmembrane region" description="Helical" evidence="1">
    <location>
        <begin position="90"/>
        <end position="109"/>
    </location>
</feature>
<dbReference type="Proteomes" id="UP000466130">
    <property type="component" value="Unassembled WGS sequence"/>
</dbReference>
<comment type="caution">
    <text evidence="2">The sequence shown here is derived from an EMBL/GenBank/DDBJ whole genome shotgun (WGS) entry which is preliminary data.</text>
</comment>